<sequence>MILLGLTGSIGMGKSTTTAMFADLGAVVWNADDAVHRLYAPGGAAVEPVGAAFPGVVVEGAVDRTRLAEALGRDETAFRRLEAIVHPLVTRGRAADLAAARVMGVKLAVLDIPLLFETGGDAHVDAVVVVTADPEIQAERVLARPGMTRERFEAILARQMPDAEKRARADFVIDTGRGLEAARADVAAIVETVLDPAWISPRHGKAGLPQSDERLH</sequence>
<keyword evidence="4 5" id="KW-0173">Coenzyme A biosynthesis</keyword>
<comment type="catalytic activity">
    <reaction evidence="5">
        <text>3'-dephospho-CoA + ATP = ADP + CoA + H(+)</text>
        <dbReference type="Rhea" id="RHEA:18245"/>
        <dbReference type="ChEBI" id="CHEBI:15378"/>
        <dbReference type="ChEBI" id="CHEBI:30616"/>
        <dbReference type="ChEBI" id="CHEBI:57287"/>
        <dbReference type="ChEBI" id="CHEBI:57328"/>
        <dbReference type="ChEBI" id="CHEBI:456216"/>
        <dbReference type="EC" id="2.7.1.24"/>
    </reaction>
</comment>
<dbReference type="GO" id="GO:0015937">
    <property type="term" value="P:coenzyme A biosynthetic process"/>
    <property type="evidence" value="ECO:0007669"/>
    <property type="project" value="UniProtKB-UniRule"/>
</dbReference>
<keyword evidence="5" id="KW-0963">Cytoplasm</keyword>
<keyword evidence="9" id="KW-1185">Reference proteome</keyword>
<keyword evidence="5 7" id="KW-0808">Transferase</keyword>
<dbReference type="AlphaFoldDB" id="A0A6G7EHG2"/>
<dbReference type="Gene3D" id="3.40.50.300">
    <property type="entry name" value="P-loop containing nucleotide triphosphate hydrolases"/>
    <property type="match status" value="1"/>
</dbReference>
<dbReference type="GO" id="GO:0004140">
    <property type="term" value="F:dephospho-CoA kinase activity"/>
    <property type="evidence" value="ECO:0007669"/>
    <property type="project" value="UniProtKB-UniRule"/>
</dbReference>
<gene>
    <name evidence="5 8" type="primary">coaE</name>
    <name evidence="8" type="ORF">BREV_BREV_01944</name>
    <name evidence="7" type="ORF">GYM46_07470</name>
</gene>
<dbReference type="NCBIfam" id="TIGR00152">
    <property type="entry name" value="dephospho-CoA kinase"/>
    <property type="match status" value="1"/>
</dbReference>
<evidence type="ECO:0000313" key="8">
    <source>
        <dbReference type="EMBL" id="VDC50370.1"/>
    </source>
</evidence>
<dbReference type="RefSeq" id="WP_008263609.1">
    <property type="nucleotide sequence ID" value="NZ_CP048751.1"/>
</dbReference>
<dbReference type="KEGG" id="bmed:GYM46_07470"/>
<dbReference type="SUPFAM" id="SSF52540">
    <property type="entry name" value="P-loop containing nucleoside triphosphate hydrolases"/>
    <property type="match status" value="1"/>
</dbReference>
<dbReference type="PROSITE" id="PS51219">
    <property type="entry name" value="DPCK"/>
    <property type="match status" value="1"/>
</dbReference>
<reference evidence="8 9" key="1">
    <citation type="submission" date="2018-11" db="EMBL/GenBank/DDBJ databases">
        <authorList>
            <person name="Peiro R."/>
            <person name="Begona"/>
            <person name="Cbmso G."/>
            <person name="Lopez M."/>
            <person name="Gonzalez S."/>
            <person name="Sacristan E."/>
            <person name="Castillo E."/>
        </authorList>
    </citation>
    <scope>NUCLEOTIDE SEQUENCE [LARGE SCALE GENOMIC DNA]</scope>
    <source>
        <strain evidence="8">Brev_genome</strain>
    </source>
</reference>
<accession>A0A6G7EHG2</accession>
<evidence type="ECO:0000313" key="7">
    <source>
        <dbReference type="EMBL" id="QIH72797.1"/>
    </source>
</evidence>
<dbReference type="InterPro" id="IPR027417">
    <property type="entry name" value="P-loop_NTPase"/>
</dbReference>
<dbReference type="InterPro" id="IPR001977">
    <property type="entry name" value="Depp_CoAkinase"/>
</dbReference>
<keyword evidence="3 5" id="KW-0067">ATP-binding</keyword>
<name>A0A6G7EHG2_9CAUL</name>
<protein>
    <recommendedName>
        <fullName evidence="5 6">Dephospho-CoA kinase</fullName>
        <ecNumber evidence="5 6">2.7.1.24</ecNumber>
    </recommendedName>
    <alternativeName>
        <fullName evidence="5">Dephosphocoenzyme A kinase</fullName>
    </alternativeName>
</protein>
<dbReference type="PANTHER" id="PTHR10695">
    <property type="entry name" value="DEPHOSPHO-COA KINASE-RELATED"/>
    <property type="match status" value="1"/>
</dbReference>
<dbReference type="Proteomes" id="UP000289220">
    <property type="component" value="Unassembled WGS sequence"/>
</dbReference>
<feature type="binding site" evidence="5">
    <location>
        <begin position="11"/>
        <end position="16"/>
    </location>
    <ligand>
        <name>ATP</name>
        <dbReference type="ChEBI" id="CHEBI:30616"/>
    </ligand>
</feature>
<evidence type="ECO:0000313" key="9">
    <source>
        <dbReference type="Proteomes" id="UP000289220"/>
    </source>
</evidence>
<evidence type="ECO:0000256" key="6">
    <source>
        <dbReference type="NCBIfam" id="TIGR00152"/>
    </source>
</evidence>
<evidence type="ECO:0000313" key="10">
    <source>
        <dbReference type="Proteomes" id="UP000501325"/>
    </source>
</evidence>
<evidence type="ECO:0000256" key="2">
    <source>
        <dbReference type="ARBA" id="ARBA00022741"/>
    </source>
</evidence>
<keyword evidence="5 8" id="KW-0418">Kinase</keyword>
<dbReference type="Proteomes" id="UP000501325">
    <property type="component" value="Chromosome"/>
</dbReference>
<evidence type="ECO:0000256" key="3">
    <source>
        <dbReference type="ARBA" id="ARBA00022840"/>
    </source>
</evidence>
<dbReference type="CDD" id="cd02022">
    <property type="entry name" value="DPCK"/>
    <property type="match status" value="1"/>
</dbReference>
<dbReference type="UniPathway" id="UPA00241">
    <property type="reaction ID" value="UER00356"/>
</dbReference>
<evidence type="ECO:0000256" key="5">
    <source>
        <dbReference type="HAMAP-Rule" id="MF_00376"/>
    </source>
</evidence>
<dbReference type="PANTHER" id="PTHR10695:SF46">
    <property type="entry name" value="BIFUNCTIONAL COENZYME A SYNTHASE-RELATED"/>
    <property type="match status" value="1"/>
</dbReference>
<comment type="subcellular location">
    <subcellularLocation>
        <location evidence="5">Cytoplasm</location>
    </subcellularLocation>
</comment>
<dbReference type="EC" id="2.7.1.24" evidence="5 6"/>
<reference evidence="7 10" key="2">
    <citation type="submission" date="2020-01" db="EMBL/GenBank/DDBJ databases">
        <authorList>
            <person name="Wang S."/>
        </authorList>
    </citation>
    <scope>NUCLEOTIDE SEQUENCE [LARGE SCALE GENOMIC DNA]</scope>
    <source>
        <strain evidence="7 10">D151-2-6</strain>
    </source>
</reference>
<dbReference type="EMBL" id="UXHF01000036">
    <property type="protein sequence ID" value="VDC50370.1"/>
    <property type="molecule type" value="Genomic_DNA"/>
</dbReference>
<dbReference type="GO" id="GO:0005524">
    <property type="term" value="F:ATP binding"/>
    <property type="evidence" value="ECO:0007669"/>
    <property type="project" value="UniProtKB-UniRule"/>
</dbReference>
<comment type="function">
    <text evidence="5">Catalyzes the phosphorylation of the 3'-hydroxyl group of dephosphocoenzyme A to form coenzyme A.</text>
</comment>
<keyword evidence="2 5" id="KW-0547">Nucleotide-binding</keyword>
<dbReference type="EMBL" id="CP048751">
    <property type="protein sequence ID" value="QIH72797.1"/>
    <property type="molecule type" value="Genomic_DNA"/>
</dbReference>
<dbReference type="GO" id="GO:0005737">
    <property type="term" value="C:cytoplasm"/>
    <property type="evidence" value="ECO:0007669"/>
    <property type="project" value="UniProtKB-SubCell"/>
</dbReference>
<comment type="pathway">
    <text evidence="5">Cofactor biosynthesis; coenzyme A biosynthesis; CoA from (R)-pantothenate: step 5/5.</text>
</comment>
<dbReference type="HAMAP" id="MF_00376">
    <property type="entry name" value="Dephospho_CoA_kinase"/>
    <property type="match status" value="1"/>
</dbReference>
<evidence type="ECO:0000256" key="1">
    <source>
        <dbReference type="ARBA" id="ARBA00009018"/>
    </source>
</evidence>
<dbReference type="Pfam" id="PF01121">
    <property type="entry name" value="CoaE"/>
    <property type="match status" value="1"/>
</dbReference>
<organism evidence="8 9">
    <name type="scientific">Brevundimonas mediterranea</name>
    <dbReference type="NCBI Taxonomy" id="74329"/>
    <lineage>
        <taxon>Bacteria</taxon>
        <taxon>Pseudomonadati</taxon>
        <taxon>Pseudomonadota</taxon>
        <taxon>Alphaproteobacteria</taxon>
        <taxon>Caulobacterales</taxon>
        <taxon>Caulobacteraceae</taxon>
        <taxon>Brevundimonas</taxon>
    </lineage>
</organism>
<evidence type="ECO:0000256" key="4">
    <source>
        <dbReference type="ARBA" id="ARBA00022993"/>
    </source>
</evidence>
<proteinExistence type="inferred from homology"/>
<comment type="similarity">
    <text evidence="1 5">Belongs to the CoaE family.</text>
</comment>